<proteinExistence type="inferred from homology"/>
<accession>A0A517RHE4</accession>
<comment type="cofactor">
    <cofactor evidence="5">
        <name>a divalent metal cation</name>
        <dbReference type="ChEBI" id="CHEBI:60240"/>
    </cofactor>
</comment>
<keyword evidence="7" id="KW-1185">Reference proteome</keyword>
<dbReference type="Gene3D" id="3.90.950.10">
    <property type="match status" value="1"/>
</dbReference>
<feature type="site" description="Important for substrate specificity" evidence="5">
    <location>
        <position position="11"/>
    </location>
</feature>
<evidence type="ECO:0000256" key="5">
    <source>
        <dbReference type="HAMAP-Rule" id="MF_00528"/>
    </source>
</evidence>
<comment type="catalytic activity">
    <reaction evidence="5">
        <text>N(7)-methyl-GTP + H2O = N(7)-methyl-GMP + diphosphate + H(+)</text>
        <dbReference type="Rhea" id="RHEA:58744"/>
        <dbReference type="ChEBI" id="CHEBI:15377"/>
        <dbReference type="ChEBI" id="CHEBI:15378"/>
        <dbReference type="ChEBI" id="CHEBI:33019"/>
        <dbReference type="ChEBI" id="CHEBI:58285"/>
        <dbReference type="ChEBI" id="CHEBI:87133"/>
    </reaction>
</comment>
<dbReference type="EC" id="3.6.1.-" evidence="5"/>
<keyword evidence="4 5" id="KW-0546">Nucleotide metabolism</keyword>
<dbReference type="GO" id="GO:0009117">
    <property type="term" value="P:nucleotide metabolic process"/>
    <property type="evidence" value="ECO:0007669"/>
    <property type="project" value="UniProtKB-KW"/>
</dbReference>
<evidence type="ECO:0000256" key="3">
    <source>
        <dbReference type="ARBA" id="ARBA00022801"/>
    </source>
</evidence>
<evidence type="ECO:0000256" key="1">
    <source>
        <dbReference type="ARBA" id="ARBA00004496"/>
    </source>
</evidence>
<keyword evidence="2 5" id="KW-0963">Cytoplasm</keyword>
<organism evidence="6 7">
    <name type="scientific">Gimesia alba</name>
    <dbReference type="NCBI Taxonomy" id="2527973"/>
    <lineage>
        <taxon>Bacteria</taxon>
        <taxon>Pseudomonadati</taxon>
        <taxon>Planctomycetota</taxon>
        <taxon>Planctomycetia</taxon>
        <taxon>Planctomycetales</taxon>
        <taxon>Planctomycetaceae</taxon>
        <taxon>Gimesia</taxon>
    </lineage>
</organism>
<comment type="subcellular location">
    <subcellularLocation>
        <location evidence="1 5">Cytoplasm</location>
    </subcellularLocation>
</comment>
<dbReference type="CDD" id="cd00555">
    <property type="entry name" value="Maf"/>
    <property type="match status" value="1"/>
</dbReference>
<dbReference type="Proteomes" id="UP000317171">
    <property type="component" value="Chromosome"/>
</dbReference>
<dbReference type="PANTHER" id="PTHR43213:SF10">
    <property type="entry name" value="7-METHYL-GTP PYROPHOSPHATASE"/>
    <property type="match status" value="1"/>
</dbReference>
<comment type="caution">
    <text evidence="5">Lacks conserved residue(s) required for the propagation of feature annotation.</text>
</comment>
<protein>
    <recommendedName>
        <fullName evidence="5">7-methyl-GTP pyrophosphatase</fullName>
        <shortName evidence="5">m(7)GTP pyrophosphatase</shortName>
        <ecNumber evidence="5">3.6.1.-</ecNumber>
    </recommendedName>
</protein>
<dbReference type="OrthoDB" id="9807767at2"/>
<feature type="site" description="Important for substrate specificity" evidence="5">
    <location>
        <position position="71"/>
    </location>
</feature>
<dbReference type="EMBL" id="CP036269">
    <property type="protein sequence ID" value="QDT43283.1"/>
    <property type="molecule type" value="Genomic_DNA"/>
</dbReference>
<gene>
    <name evidence="6" type="primary">yceF</name>
    <name evidence="6" type="ORF">Pan241w_33830</name>
</gene>
<name>A0A517RHE4_9PLAN</name>
<comment type="similarity">
    <text evidence="5">Belongs to the Maf family. YceF subfamily.</text>
</comment>
<comment type="function">
    <text evidence="5">Nucleoside triphosphate pyrophosphatase that hydrolyzes 7-methyl-GTP (m(7)GTP). May have a dual role in cell division arrest and in preventing the incorporation of modified nucleotides into cellular nucleic acids.</text>
</comment>
<evidence type="ECO:0000313" key="6">
    <source>
        <dbReference type="EMBL" id="QDT43283.1"/>
    </source>
</evidence>
<dbReference type="GO" id="GO:0005737">
    <property type="term" value="C:cytoplasm"/>
    <property type="evidence" value="ECO:0007669"/>
    <property type="project" value="UniProtKB-SubCell"/>
</dbReference>
<evidence type="ECO:0000256" key="4">
    <source>
        <dbReference type="ARBA" id="ARBA00023080"/>
    </source>
</evidence>
<dbReference type="InterPro" id="IPR003697">
    <property type="entry name" value="Maf-like"/>
</dbReference>
<dbReference type="SUPFAM" id="SSF52972">
    <property type="entry name" value="ITPase-like"/>
    <property type="match status" value="1"/>
</dbReference>
<dbReference type="InterPro" id="IPR029001">
    <property type="entry name" value="ITPase-like_fam"/>
</dbReference>
<sequence length="191" mass="20736">MKLILASTSSYRAEQLKRLGLDFETRDPQVDEALFKQAGFTPETLAEVLALEKAKQVAGQNPETIVIGGDQLVSFENTILGKPGSEQAAIDQLMAMQGKSHTLITAIAVIGPDFLETHINQTTLKMRQLDQDAIKRYVQFDQPLDCAGAYKLESQGIALFVEIQSTDHSAITGIPLIALTTLLIKAGVTLP</sequence>
<dbReference type="Pfam" id="PF02545">
    <property type="entry name" value="Maf"/>
    <property type="match status" value="1"/>
</dbReference>
<dbReference type="HAMAP" id="MF_00528">
    <property type="entry name" value="Maf"/>
    <property type="match status" value="1"/>
</dbReference>
<feature type="site" description="Important for substrate specificity" evidence="5">
    <location>
        <position position="153"/>
    </location>
</feature>
<evidence type="ECO:0000313" key="7">
    <source>
        <dbReference type="Proteomes" id="UP000317171"/>
    </source>
</evidence>
<dbReference type="KEGG" id="gaz:Pan241w_33830"/>
<keyword evidence="3 5" id="KW-0378">Hydrolase</keyword>
<evidence type="ECO:0000256" key="2">
    <source>
        <dbReference type="ARBA" id="ARBA00022490"/>
    </source>
</evidence>
<dbReference type="PIRSF" id="PIRSF006305">
    <property type="entry name" value="Maf"/>
    <property type="match status" value="1"/>
</dbReference>
<feature type="active site" description="Proton acceptor" evidence="5">
    <location>
        <position position="70"/>
    </location>
</feature>
<dbReference type="AlphaFoldDB" id="A0A517RHE4"/>
<reference evidence="6 7" key="1">
    <citation type="submission" date="2019-02" db="EMBL/GenBank/DDBJ databases">
        <title>Deep-cultivation of Planctomycetes and their phenomic and genomic characterization uncovers novel biology.</title>
        <authorList>
            <person name="Wiegand S."/>
            <person name="Jogler M."/>
            <person name="Boedeker C."/>
            <person name="Pinto D."/>
            <person name="Vollmers J."/>
            <person name="Rivas-Marin E."/>
            <person name="Kohn T."/>
            <person name="Peeters S.H."/>
            <person name="Heuer A."/>
            <person name="Rast P."/>
            <person name="Oberbeckmann S."/>
            <person name="Bunk B."/>
            <person name="Jeske O."/>
            <person name="Meyerdierks A."/>
            <person name="Storesund J.E."/>
            <person name="Kallscheuer N."/>
            <person name="Luecker S."/>
            <person name="Lage O.M."/>
            <person name="Pohl T."/>
            <person name="Merkel B.J."/>
            <person name="Hornburger P."/>
            <person name="Mueller R.-W."/>
            <person name="Bruemmer F."/>
            <person name="Labrenz M."/>
            <person name="Spormann A.M."/>
            <person name="Op den Camp H."/>
            <person name="Overmann J."/>
            <person name="Amann R."/>
            <person name="Jetten M.S.M."/>
            <person name="Mascher T."/>
            <person name="Medema M.H."/>
            <person name="Devos D.P."/>
            <person name="Kaster A.-K."/>
            <person name="Ovreas L."/>
            <person name="Rohde M."/>
            <person name="Galperin M.Y."/>
            <person name="Jogler C."/>
        </authorList>
    </citation>
    <scope>NUCLEOTIDE SEQUENCE [LARGE SCALE GENOMIC DNA]</scope>
    <source>
        <strain evidence="6 7">Pan241w</strain>
    </source>
</reference>
<dbReference type="NCBIfam" id="TIGR00172">
    <property type="entry name" value="maf"/>
    <property type="match status" value="1"/>
</dbReference>
<dbReference type="GO" id="GO:0047429">
    <property type="term" value="F:nucleoside triphosphate diphosphatase activity"/>
    <property type="evidence" value="ECO:0007669"/>
    <property type="project" value="InterPro"/>
</dbReference>
<dbReference type="PANTHER" id="PTHR43213">
    <property type="entry name" value="BIFUNCTIONAL DTTP/UTP PYROPHOSPHATASE/METHYLTRANSFERASE PROTEIN-RELATED"/>
    <property type="match status" value="1"/>
</dbReference>
<dbReference type="RefSeq" id="WP_145217837.1">
    <property type="nucleotide sequence ID" value="NZ_CP036269.1"/>
</dbReference>